<dbReference type="STRING" id="56107.Cylst_1721"/>
<keyword evidence="2" id="KW-0732">Signal</keyword>
<evidence type="ECO:0000256" key="2">
    <source>
        <dbReference type="SAM" id="SignalP"/>
    </source>
</evidence>
<dbReference type="RefSeq" id="WP_015207248.1">
    <property type="nucleotide sequence ID" value="NC_019757.1"/>
</dbReference>
<evidence type="ECO:0000313" key="4">
    <source>
        <dbReference type="Proteomes" id="UP000010475"/>
    </source>
</evidence>
<accession>K9WWV1</accession>
<gene>
    <name evidence="3" type="ORF">Cylst_1721</name>
</gene>
<reference evidence="3 4" key="1">
    <citation type="submission" date="2012-06" db="EMBL/GenBank/DDBJ databases">
        <title>Finished chromosome of genome of Cylindrospermum stagnale PCC 7417.</title>
        <authorList>
            <consortium name="US DOE Joint Genome Institute"/>
            <person name="Gugger M."/>
            <person name="Coursin T."/>
            <person name="Rippka R."/>
            <person name="Tandeau De Marsac N."/>
            <person name="Huntemann M."/>
            <person name="Wei C.-L."/>
            <person name="Han J."/>
            <person name="Detter J.C."/>
            <person name="Han C."/>
            <person name="Tapia R."/>
            <person name="Chen A."/>
            <person name="Kyrpides N."/>
            <person name="Mavromatis K."/>
            <person name="Markowitz V."/>
            <person name="Szeto E."/>
            <person name="Ivanova N."/>
            <person name="Pagani I."/>
            <person name="Pati A."/>
            <person name="Goodwin L."/>
            <person name="Nordberg H.P."/>
            <person name="Cantor M.N."/>
            <person name="Hua S.X."/>
            <person name="Woyke T."/>
            <person name="Kerfeld C.A."/>
        </authorList>
    </citation>
    <scope>NUCLEOTIDE SEQUENCE [LARGE SCALE GENOMIC DNA]</scope>
    <source>
        <strain evidence="3 4">PCC 7417</strain>
    </source>
</reference>
<protein>
    <recommendedName>
        <fullName evidence="5">DUF3352 domain-containing protein</fullName>
    </recommendedName>
</protein>
<evidence type="ECO:0000256" key="1">
    <source>
        <dbReference type="SAM" id="MobiDB-lite"/>
    </source>
</evidence>
<keyword evidence="4" id="KW-1185">Reference proteome</keyword>
<dbReference type="HOGENOM" id="CLU_029185_0_0_3"/>
<dbReference type="Proteomes" id="UP000010475">
    <property type="component" value="Chromosome"/>
</dbReference>
<feature type="region of interest" description="Disordered" evidence="1">
    <location>
        <begin position="42"/>
        <end position="61"/>
    </location>
</feature>
<sequence>MKYFVKGGATATLIWLLCSTAAQAANFTQTVKHQRYLSQSSSEVDKNLPSATPVPKTLEENREEAVPKAIASILPADTPVVASINTKAEAWSSLSRFQYFQSIVELVSRYLPPDIKFDYTKDIESWLGEEVVLAFLPKTEDSTAILDATFLMLAPIKDETRLQPFLEKFKEKTAEAEERDYKGFTILELKFPESGPILPSPLPQVNRSTNVQAYSASKLEKPAPKKRQRSLAIATLPGYIAVGITAKSIEQLIDTSEANAATLAQNPQYQQASQSLQASQTLFTLYENPTTFLTLLQEISKDPSLSIPVVGFDAINLEQIKEYGSINAMLSTQTEGLRFQIHAYRQTPTAKTLSPQPETILTRMPAATYSAFTGRNLNQQWQVLTTAISAKPELKEWLTKFRDFVRTNSGLDVDKDILSWMEGEYGFFLFPTKGGLFKILGGDFNLGIGLAVQTNNRATADTTLKKLNEFVNSSSSGGIEVNTHTIKGQPVTSWDILGDSSQSLLAYSWVDENTIVVTTGFGAIADLVPQPYILLPSTYNFTTATKSLPHPNYGYFYVNMGSSLSWAYGLVPEEYSNNEYFRTFKQIIGSIYSISATSSTTVDREQFDFLVVLAPTRKQKE</sequence>
<evidence type="ECO:0000313" key="3">
    <source>
        <dbReference type="EMBL" id="AFZ23992.1"/>
    </source>
</evidence>
<dbReference type="OrthoDB" id="451203at2"/>
<name>K9WWV1_9NOST</name>
<organism evidence="3 4">
    <name type="scientific">Cylindrospermum stagnale PCC 7417</name>
    <dbReference type="NCBI Taxonomy" id="56107"/>
    <lineage>
        <taxon>Bacteria</taxon>
        <taxon>Bacillati</taxon>
        <taxon>Cyanobacteriota</taxon>
        <taxon>Cyanophyceae</taxon>
        <taxon>Nostocales</taxon>
        <taxon>Nostocaceae</taxon>
        <taxon>Cylindrospermum</taxon>
    </lineage>
</organism>
<dbReference type="InterPro" id="IPR021787">
    <property type="entry name" value="DUF3352"/>
</dbReference>
<evidence type="ECO:0008006" key="5">
    <source>
        <dbReference type="Google" id="ProtNLM"/>
    </source>
</evidence>
<dbReference type="KEGG" id="csg:Cylst_1721"/>
<dbReference type="EMBL" id="CP003642">
    <property type="protein sequence ID" value="AFZ23992.1"/>
    <property type="molecule type" value="Genomic_DNA"/>
</dbReference>
<proteinExistence type="predicted"/>
<dbReference type="Pfam" id="PF11832">
    <property type="entry name" value="DUF3352"/>
    <property type="match status" value="1"/>
</dbReference>
<dbReference type="AlphaFoldDB" id="K9WWV1"/>
<dbReference type="eggNOG" id="COG3266">
    <property type="taxonomic scope" value="Bacteria"/>
</dbReference>
<feature type="signal peptide" evidence="2">
    <location>
        <begin position="1"/>
        <end position="24"/>
    </location>
</feature>
<feature type="chain" id="PRO_5003937520" description="DUF3352 domain-containing protein" evidence="2">
    <location>
        <begin position="25"/>
        <end position="621"/>
    </location>
</feature>